<dbReference type="AlphaFoldDB" id="A0A1H6AL74"/>
<keyword evidence="2" id="KW-0479">Metal-binding</keyword>
<dbReference type="GO" id="GO:0046872">
    <property type="term" value="F:metal ion binding"/>
    <property type="evidence" value="ECO:0007669"/>
    <property type="project" value="UniProtKB-KW"/>
</dbReference>
<dbReference type="InterPro" id="IPR036249">
    <property type="entry name" value="Thioredoxin-like_sf"/>
</dbReference>
<dbReference type="CDD" id="cd02968">
    <property type="entry name" value="SCO"/>
    <property type="match status" value="1"/>
</dbReference>
<feature type="binding site" evidence="2">
    <location>
        <position position="84"/>
    </location>
    <ligand>
        <name>Cu cation</name>
        <dbReference type="ChEBI" id="CHEBI:23378"/>
    </ligand>
</feature>
<sequence length="206" mass="23111">MKLRMKYLGWVACVVGLLLGCQPKSGDTQTAKKQPVVTEDLSDLSVYHLPAHWTNQDGEQMELKDLQGNVVVVAMIYTSCKAACPRLVADMRHIEKTIDTKHRDRVKFLLVSIDPETDTPEKLKQFAIDNEMDGQQWLFLRSNENDTREFAATLAVNYKKISPIDFSHSNIISLFNPGGELVYQQEGLGVDYAPTIAAIEAEANKL</sequence>
<keyword evidence="3" id="KW-1015">Disulfide bond</keyword>
<evidence type="ECO:0000256" key="3">
    <source>
        <dbReference type="PIRSR" id="PIRSR603782-2"/>
    </source>
</evidence>
<feature type="binding site" evidence="2">
    <location>
        <position position="168"/>
    </location>
    <ligand>
        <name>Cu cation</name>
        <dbReference type="ChEBI" id="CHEBI:23378"/>
    </ligand>
</feature>
<proteinExistence type="inferred from homology"/>
<dbReference type="PROSITE" id="PS51257">
    <property type="entry name" value="PROKAR_LIPOPROTEIN"/>
    <property type="match status" value="1"/>
</dbReference>
<organism evidence="4 5">
    <name type="scientific">Sphingobacterium lactis</name>
    <dbReference type="NCBI Taxonomy" id="797291"/>
    <lineage>
        <taxon>Bacteria</taxon>
        <taxon>Pseudomonadati</taxon>
        <taxon>Bacteroidota</taxon>
        <taxon>Sphingobacteriia</taxon>
        <taxon>Sphingobacteriales</taxon>
        <taxon>Sphingobacteriaceae</taxon>
        <taxon>Sphingobacterium</taxon>
    </lineage>
</organism>
<dbReference type="Gene3D" id="3.40.30.10">
    <property type="entry name" value="Glutaredoxin"/>
    <property type="match status" value="1"/>
</dbReference>
<dbReference type="InterPro" id="IPR003782">
    <property type="entry name" value="SCO1/SenC"/>
</dbReference>
<dbReference type="SUPFAM" id="SSF52833">
    <property type="entry name" value="Thioredoxin-like"/>
    <property type="match status" value="1"/>
</dbReference>
<name>A0A1H6AL74_9SPHI</name>
<protein>
    <submittedName>
        <fullName evidence="4">Protein SCO1/2</fullName>
    </submittedName>
</protein>
<feature type="binding site" evidence="2">
    <location>
        <position position="80"/>
    </location>
    <ligand>
        <name>Cu cation</name>
        <dbReference type="ChEBI" id="CHEBI:23378"/>
    </ligand>
</feature>
<dbReference type="PANTHER" id="PTHR12151">
    <property type="entry name" value="ELECTRON TRANSPORT PROTIN SCO1/SENC FAMILY MEMBER"/>
    <property type="match status" value="1"/>
</dbReference>
<keyword evidence="2" id="KW-0186">Copper</keyword>
<accession>A0A1H6AL74</accession>
<keyword evidence="5" id="KW-1185">Reference proteome</keyword>
<dbReference type="EMBL" id="FNUT01000008">
    <property type="protein sequence ID" value="SEG49458.1"/>
    <property type="molecule type" value="Genomic_DNA"/>
</dbReference>
<dbReference type="PANTHER" id="PTHR12151:SF25">
    <property type="entry name" value="LINALOOL DEHYDRATASE_ISOMERASE DOMAIN-CONTAINING PROTEIN"/>
    <property type="match status" value="1"/>
</dbReference>
<gene>
    <name evidence="4" type="ORF">SAMN05421877_108208</name>
</gene>
<comment type="similarity">
    <text evidence="1">Belongs to the SCO1/2 family.</text>
</comment>
<feature type="disulfide bond" description="Redox-active" evidence="3">
    <location>
        <begin position="80"/>
        <end position="84"/>
    </location>
</feature>
<evidence type="ECO:0000256" key="1">
    <source>
        <dbReference type="ARBA" id="ARBA00010996"/>
    </source>
</evidence>
<dbReference type="Proteomes" id="UP000236731">
    <property type="component" value="Unassembled WGS sequence"/>
</dbReference>
<dbReference type="RefSeq" id="WP_200818811.1">
    <property type="nucleotide sequence ID" value="NZ_CP049246.1"/>
</dbReference>
<evidence type="ECO:0000313" key="5">
    <source>
        <dbReference type="Proteomes" id="UP000236731"/>
    </source>
</evidence>
<dbReference type="Pfam" id="PF02630">
    <property type="entry name" value="SCO1-SenC"/>
    <property type="match status" value="1"/>
</dbReference>
<evidence type="ECO:0000256" key="2">
    <source>
        <dbReference type="PIRSR" id="PIRSR603782-1"/>
    </source>
</evidence>
<evidence type="ECO:0000313" key="4">
    <source>
        <dbReference type="EMBL" id="SEG49458.1"/>
    </source>
</evidence>
<reference evidence="5" key="1">
    <citation type="submission" date="2016-10" db="EMBL/GenBank/DDBJ databases">
        <authorList>
            <person name="Varghese N."/>
            <person name="Submissions S."/>
        </authorList>
    </citation>
    <scope>NUCLEOTIDE SEQUENCE [LARGE SCALE GENOMIC DNA]</scope>
    <source>
        <strain evidence="5">DSM 22361</strain>
    </source>
</reference>